<name>A0A921ZUB2_MANSE</name>
<keyword evidence="3" id="KW-1185">Reference proteome</keyword>
<feature type="chain" id="PRO_5037711168" evidence="1">
    <location>
        <begin position="19"/>
        <end position="52"/>
    </location>
</feature>
<evidence type="ECO:0000313" key="2">
    <source>
        <dbReference type="EMBL" id="KAG6464128.1"/>
    </source>
</evidence>
<sequence length="52" mass="5813">MSVLEMLILLSLMALVQCAPPEECDRNNPFSSVLGFPLQFPMNMLNGVMKNQ</sequence>
<organism evidence="2 3">
    <name type="scientific">Manduca sexta</name>
    <name type="common">Tobacco hawkmoth</name>
    <name type="synonym">Tobacco hornworm</name>
    <dbReference type="NCBI Taxonomy" id="7130"/>
    <lineage>
        <taxon>Eukaryota</taxon>
        <taxon>Metazoa</taxon>
        <taxon>Ecdysozoa</taxon>
        <taxon>Arthropoda</taxon>
        <taxon>Hexapoda</taxon>
        <taxon>Insecta</taxon>
        <taxon>Pterygota</taxon>
        <taxon>Neoptera</taxon>
        <taxon>Endopterygota</taxon>
        <taxon>Lepidoptera</taxon>
        <taxon>Glossata</taxon>
        <taxon>Ditrysia</taxon>
        <taxon>Bombycoidea</taxon>
        <taxon>Sphingidae</taxon>
        <taxon>Sphinginae</taxon>
        <taxon>Sphingini</taxon>
        <taxon>Manduca</taxon>
    </lineage>
</organism>
<accession>A0A921ZUB2</accession>
<reference evidence="2" key="1">
    <citation type="journal article" date="2016" name="Insect Biochem. Mol. Biol.">
        <title>Multifaceted biological insights from a draft genome sequence of the tobacco hornworm moth, Manduca sexta.</title>
        <authorList>
            <person name="Kanost M.R."/>
            <person name="Arrese E.L."/>
            <person name="Cao X."/>
            <person name="Chen Y.R."/>
            <person name="Chellapilla S."/>
            <person name="Goldsmith M.R."/>
            <person name="Grosse-Wilde E."/>
            <person name="Heckel D.G."/>
            <person name="Herndon N."/>
            <person name="Jiang H."/>
            <person name="Papanicolaou A."/>
            <person name="Qu J."/>
            <person name="Soulages J.L."/>
            <person name="Vogel H."/>
            <person name="Walters J."/>
            <person name="Waterhouse R.M."/>
            <person name="Ahn S.J."/>
            <person name="Almeida F.C."/>
            <person name="An C."/>
            <person name="Aqrawi P."/>
            <person name="Bretschneider A."/>
            <person name="Bryant W.B."/>
            <person name="Bucks S."/>
            <person name="Chao H."/>
            <person name="Chevignon G."/>
            <person name="Christen J.M."/>
            <person name="Clarke D.F."/>
            <person name="Dittmer N.T."/>
            <person name="Ferguson L.C.F."/>
            <person name="Garavelou S."/>
            <person name="Gordon K.H.J."/>
            <person name="Gunaratna R.T."/>
            <person name="Han Y."/>
            <person name="Hauser F."/>
            <person name="He Y."/>
            <person name="Heidel-Fischer H."/>
            <person name="Hirsh A."/>
            <person name="Hu Y."/>
            <person name="Jiang H."/>
            <person name="Kalra D."/>
            <person name="Klinner C."/>
            <person name="Konig C."/>
            <person name="Kovar C."/>
            <person name="Kroll A.R."/>
            <person name="Kuwar S.S."/>
            <person name="Lee S.L."/>
            <person name="Lehman R."/>
            <person name="Li K."/>
            <person name="Li Z."/>
            <person name="Liang H."/>
            <person name="Lovelace S."/>
            <person name="Lu Z."/>
            <person name="Mansfield J.H."/>
            <person name="McCulloch K.J."/>
            <person name="Mathew T."/>
            <person name="Morton B."/>
            <person name="Muzny D.M."/>
            <person name="Neunemann D."/>
            <person name="Ongeri F."/>
            <person name="Pauchet Y."/>
            <person name="Pu L.L."/>
            <person name="Pyrousis I."/>
            <person name="Rao X.J."/>
            <person name="Redding A."/>
            <person name="Roesel C."/>
            <person name="Sanchez-Gracia A."/>
            <person name="Schaack S."/>
            <person name="Shukla A."/>
            <person name="Tetreau G."/>
            <person name="Wang Y."/>
            <person name="Xiong G.H."/>
            <person name="Traut W."/>
            <person name="Walsh T.K."/>
            <person name="Worley K.C."/>
            <person name="Wu D."/>
            <person name="Wu W."/>
            <person name="Wu Y.Q."/>
            <person name="Zhang X."/>
            <person name="Zou Z."/>
            <person name="Zucker H."/>
            <person name="Briscoe A.D."/>
            <person name="Burmester T."/>
            <person name="Clem R.J."/>
            <person name="Feyereisen R."/>
            <person name="Grimmelikhuijzen C.J.P."/>
            <person name="Hamodrakas S.J."/>
            <person name="Hansson B.S."/>
            <person name="Huguet E."/>
            <person name="Jermiin L.S."/>
            <person name="Lan Q."/>
            <person name="Lehman H.K."/>
            <person name="Lorenzen M."/>
            <person name="Merzendorfer H."/>
            <person name="Michalopoulos I."/>
            <person name="Morton D.B."/>
            <person name="Muthukrishnan S."/>
            <person name="Oakeshott J.G."/>
            <person name="Palmer W."/>
            <person name="Park Y."/>
            <person name="Passarelli A.L."/>
            <person name="Rozas J."/>
            <person name="Schwartz L.M."/>
            <person name="Smith W."/>
            <person name="Southgate A."/>
            <person name="Vilcinskas A."/>
            <person name="Vogt R."/>
            <person name="Wang P."/>
            <person name="Werren J."/>
            <person name="Yu X.Q."/>
            <person name="Zhou J.J."/>
            <person name="Brown S.J."/>
            <person name="Scherer S.E."/>
            <person name="Richards S."/>
            <person name="Blissard G.W."/>
        </authorList>
    </citation>
    <scope>NUCLEOTIDE SEQUENCE</scope>
</reference>
<reference evidence="2" key="2">
    <citation type="submission" date="2020-12" db="EMBL/GenBank/DDBJ databases">
        <authorList>
            <person name="Kanost M."/>
        </authorList>
    </citation>
    <scope>NUCLEOTIDE SEQUENCE</scope>
</reference>
<proteinExistence type="predicted"/>
<dbReference type="AlphaFoldDB" id="A0A921ZUB2"/>
<feature type="signal peptide" evidence="1">
    <location>
        <begin position="1"/>
        <end position="18"/>
    </location>
</feature>
<evidence type="ECO:0000313" key="3">
    <source>
        <dbReference type="Proteomes" id="UP000791440"/>
    </source>
</evidence>
<gene>
    <name evidence="2" type="ORF">O3G_MSEX014294</name>
</gene>
<comment type="caution">
    <text evidence="2">The sequence shown here is derived from an EMBL/GenBank/DDBJ whole genome shotgun (WGS) entry which is preliminary data.</text>
</comment>
<dbReference type="EMBL" id="JH669098">
    <property type="protein sequence ID" value="KAG6464128.1"/>
    <property type="molecule type" value="Genomic_DNA"/>
</dbReference>
<evidence type="ECO:0000256" key="1">
    <source>
        <dbReference type="SAM" id="SignalP"/>
    </source>
</evidence>
<keyword evidence="1" id="KW-0732">Signal</keyword>
<protein>
    <submittedName>
        <fullName evidence="2">Uncharacterized protein</fullName>
    </submittedName>
</protein>
<dbReference type="Proteomes" id="UP000791440">
    <property type="component" value="Unassembled WGS sequence"/>
</dbReference>